<dbReference type="InterPro" id="IPR051199">
    <property type="entry name" value="LPS_LOS_Heptosyltrfase"/>
</dbReference>
<dbReference type="SUPFAM" id="SSF53756">
    <property type="entry name" value="UDP-Glycosyltransferase/glycogen phosphorylase"/>
    <property type="match status" value="1"/>
</dbReference>
<organism evidence="3 4">
    <name type="scientific">Candidatus Muproteobacteria bacterium RBG_16_60_9</name>
    <dbReference type="NCBI Taxonomy" id="1817755"/>
    <lineage>
        <taxon>Bacteria</taxon>
        <taxon>Pseudomonadati</taxon>
        <taxon>Pseudomonadota</taxon>
        <taxon>Candidatus Muproteobacteria</taxon>
    </lineage>
</organism>
<accession>A0A1F6V8P2</accession>
<dbReference type="EMBL" id="MFSP01000101">
    <property type="protein sequence ID" value="OGI65866.1"/>
    <property type="molecule type" value="Genomic_DNA"/>
</dbReference>
<gene>
    <name evidence="3" type="ORF">A2W18_00885</name>
</gene>
<evidence type="ECO:0000313" key="3">
    <source>
        <dbReference type="EMBL" id="OGI65866.1"/>
    </source>
</evidence>
<keyword evidence="1" id="KW-0328">Glycosyltransferase</keyword>
<dbReference type="GO" id="GO:0009244">
    <property type="term" value="P:lipopolysaccharide core region biosynthetic process"/>
    <property type="evidence" value="ECO:0007669"/>
    <property type="project" value="TreeGrafter"/>
</dbReference>
<keyword evidence="2" id="KW-0808">Transferase</keyword>
<dbReference type="AlphaFoldDB" id="A0A1F6V8P2"/>
<evidence type="ECO:0000256" key="2">
    <source>
        <dbReference type="ARBA" id="ARBA00022679"/>
    </source>
</evidence>
<evidence type="ECO:0000313" key="4">
    <source>
        <dbReference type="Proteomes" id="UP000179076"/>
    </source>
</evidence>
<dbReference type="Gene3D" id="3.40.50.2000">
    <property type="entry name" value="Glycogen Phosphorylase B"/>
    <property type="match status" value="2"/>
</dbReference>
<protein>
    <submittedName>
        <fullName evidence="3">Uncharacterized protein</fullName>
    </submittedName>
</protein>
<evidence type="ECO:0000256" key="1">
    <source>
        <dbReference type="ARBA" id="ARBA00022676"/>
    </source>
</evidence>
<sequence>MKFWFKSGAWATKRARRVIGQLAPEDVRRIGVIRHAALGDMVLTRPFLLELRRHFPNATVTLSIVSNYTRGTPEDLVDRVHVVYGSDRKEVPLRAQITRARELGEQDLLFDLAASVRSFWVCALNRARLKIGFPYHVVQRPLFYDAAVHRSDFRFEADVMLDMLNLLGLRTEFPLRYALPGAPLVRARPYVLYFPGASSPEKCWPAERFSELIRRMAQDHPTCDQLVLEGRAPWESAERLLAPLAEVASVERIVRDDLDETIALVKGARLLVSNDTGIRNLGIAAEIPTVGIFFSTSPFLYWPRTSMHENVFNADGSPPSVEAVYASARTILES</sequence>
<dbReference type="GO" id="GO:0005829">
    <property type="term" value="C:cytosol"/>
    <property type="evidence" value="ECO:0007669"/>
    <property type="project" value="TreeGrafter"/>
</dbReference>
<reference evidence="3 4" key="1">
    <citation type="journal article" date="2016" name="Nat. Commun.">
        <title>Thousands of microbial genomes shed light on interconnected biogeochemical processes in an aquifer system.</title>
        <authorList>
            <person name="Anantharaman K."/>
            <person name="Brown C.T."/>
            <person name="Hug L.A."/>
            <person name="Sharon I."/>
            <person name="Castelle C.J."/>
            <person name="Probst A.J."/>
            <person name="Thomas B.C."/>
            <person name="Singh A."/>
            <person name="Wilkins M.J."/>
            <person name="Karaoz U."/>
            <person name="Brodie E.L."/>
            <person name="Williams K.H."/>
            <person name="Hubbard S.S."/>
            <person name="Banfield J.F."/>
        </authorList>
    </citation>
    <scope>NUCLEOTIDE SEQUENCE [LARGE SCALE GENOMIC DNA]</scope>
</reference>
<dbReference type="InterPro" id="IPR002201">
    <property type="entry name" value="Glyco_trans_9"/>
</dbReference>
<proteinExistence type="predicted"/>
<dbReference type="Pfam" id="PF01075">
    <property type="entry name" value="Glyco_transf_9"/>
    <property type="match status" value="1"/>
</dbReference>
<dbReference type="PANTHER" id="PTHR30160">
    <property type="entry name" value="TETRAACYLDISACCHARIDE 4'-KINASE-RELATED"/>
    <property type="match status" value="1"/>
</dbReference>
<name>A0A1F6V8P2_9PROT</name>
<comment type="caution">
    <text evidence="3">The sequence shown here is derived from an EMBL/GenBank/DDBJ whole genome shotgun (WGS) entry which is preliminary data.</text>
</comment>
<dbReference type="PANTHER" id="PTHR30160:SF19">
    <property type="entry name" value="LIPOPOLYSACCHARIDE HEPTOSYLTRANSFERASE 1"/>
    <property type="match status" value="1"/>
</dbReference>
<dbReference type="GO" id="GO:0008713">
    <property type="term" value="F:ADP-heptose-lipopolysaccharide heptosyltransferase activity"/>
    <property type="evidence" value="ECO:0007669"/>
    <property type="project" value="TreeGrafter"/>
</dbReference>
<dbReference type="CDD" id="cd03789">
    <property type="entry name" value="GT9_LPS_heptosyltransferase"/>
    <property type="match status" value="1"/>
</dbReference>
<dbReference type="Proteomes" id="UP000179076">
    <property type="component" value="Unassembled WGS sequence"/>
</dbReference>